<accession>A0A6G0WNM4</accession>
<name>A0A6G0WNM4_APHCR</name>
<gene>
    <name evidence="1" type="ORF">FWK35_00035673</name>
</gene>
<dbReference type="Proteomes" id="UP000478052">
    <property type="component" value="Unassembled WGS sequence"/>
</dbReference>
<reference evidence="1 2" key="1">
    <citation type="submission" date="2019-08" db="EMBL/GenBank/DDBJ databases">
        <title>Whole genome of Aphis craccivora.</title>
        <authorList>
            <person name="Voronova N.V."/>
            <person name="Shulinski R.S."/>
            <person name="Bandarenka Y.V."/>
            <person name="Zhorov D.G."/>
            <person name="Warner D."/>
        </authorList>
    </citation>
    <scope>NUCLEOTIDE SEQUENCE [LARGE SCALE GENOMIC DNA]</scope>
    <source>
        <strain evidence="1">180601</strain>
        <tissue evidence="1">Whole Body</tissue>
    </source>
</reference>
<keyword evidence="2" id="KW-1185">Reference proteome</keyword>
<proteinExistence type="predicted"/>
<organism evidence="1 2">
    <name type="scientific">Aphis craccivora</name>
    <name type="common">Cowpea aphid</name>
    <dbReference type="NCBI Taxonomy" id="307492"/>
    <lineage>
        <taxon>Eukaryota</taxon>
        <taxon>Metazoa</taxon>
        <taxon>Ecdysozoa</taxon>
        <taxon>Arthropoda</taxon>
        <taxon>Hexapoda</taxon>
        <taxon>Insecta</taxon>
        <taxon>Pterygota</taxon>
        <taxon>Neoptera</taxon>
        <taxon>Paraneoptera</taxon>
        <taxon>Hemiptera</taxon>
        <taxon>Sternorrhyncha</taxon>
        <taxon>Aphidomorpha</taxon>
        <taxon>Aphidoidea</taxon>
        <taxon>Aphididae</taxon>
        <taxon>Aphidini</taxon>
        <taxon>Aphis</taxon>
        <taxon>Aphis</taxon>
    </lineage>
</organism>
<dbReference type="OrthoDB" id="6607893at2759"/>
<dbReference type="AlphaFoldDB" id="A0A6G0WNM4"/>
<sequence length="190" mass="21858">MIDQHLNLSDSDLSSTSSSRCRPMLFSLFKIAYLKSNIVDRFWYHTIPGYKLTVDIKNCCNQLLSPDCHQMEKYELLVQDVCTTAAIYGHLDCLWNAHLRGLPWDHLTIEAAAVNGNLEYLRYAHETDGEEMTKMSAFAGGMAFLEYSLQNRDFLALLSILPLRKKLVSFEYKLTVAREQMVLRIQINVD</sequence>
<protein>
    <submittedName>
        <fullName evidence="1">Putative ankryin repeat protein</fullName>
    </submittedName>
</protein>
<evidence type="ECO:0000313" key="1">
    <source>
        <dbReference type="EMBL" id="KAF0728928.1"/>
    </source>
</evidence>
<dbReference type="EMBL" id="VUJU01008562">
    <property type="protein sequence ID" value="KAF0728928.1"/>
    <property type="molecule type" value="Genomic_DNA"/>
</dbReference>
<comment type="caution">
    <text evidence="1">The sequence shown here is derived from an EMBL/GenBank/DDBJ whole genome shotgun (WGS) entry which is preliminary data.</text>
</comment>
<evidence type="ECO:0000313" key="2">
    <source>
        <dbReference type="Proteomes" id="UP000478052"/>
    </source>
</evidence>